<dbReference type="GO" id="GO:0016787">
    <property type="term" value="F:hydrolase activity"/>
    <property type="evidence" value="ECO:0007669"/>
    <property type="project" value="UniProtKB-KW"/>
</dbReference>
<keyword evidence="4" id="KW-1185">Reference proteome</keyword>
<dbReference type="InterPro" id="IPR000639">
    <property type="entry name" value="Epox_hydrolase-like"/>
</dbReference>
<dbReference type="PANTHER" id="PTHR43329">
    <property type="entry name" value="EPOXIDE HYDROLASE"/>
    <property type="match status" value="1"/>
</dbReference>
<gene>
    <name evidence="3" type="ordered locus">Hoch_0409</name>
</gene>
<dbReference type="KEGG" id="hoh:Hoch_0409"/>
<evidence type="ECO:0000259" key="2">
    <source>
        <dbReference type="Pfam" id="PF00561"/>
    </source>
</evidence>
<name>D0LJ21_HALO1</name>
<dbReference type="Proteomes" id="UP000001880">
    <property type="component" value="Chromosome"/>
</dbReference>
<dbReference type="AlphaFoldDB" id="D0LJ21"/>
<evidence type="ECO:0000313" key="4">
    <source>
        <dbReference type="Proteomes" id="UP000001880"/>
    </source>
</evidence>
<dbReference type="OrthoDB" id="5338718at2"/>
<protein>
    <submittedName>
        <fullName evidence="3">Alpha/beta hydrolase fold protein</fullName>
    </submittedName>
</protein>
<dbReference type="InterPro" id="IPR000073">
    <property type="entry name" value="AB_hydrolase_1"/>
</dbReference>
<dbReference type="STRING" id="502025.Hoch_0409"/>
<dbReference type="PRINTS" id="PR00412">
    <property type="entry name" value="EPOXHYDRLASE"/>
</dbReference>
<dbReference type="SUPFAM" id="SSF53474">
    <property type="entry name" value="alpha/beta-Hydrolases"/>
    <property type="match status" value="1"/>
</dbReference>
<keyword evidence="1 3" id="KW-0378">Hydrolase</keyword>
<proteinExistence type="predicted"/>
<dbReference type="InterPro" id="IPR029058">
    <property type="entry name" value="AB_hydrolase_fold"/>
</dbReference>
<dbReference type="eggNOG" id="COG2267">
    <property type="taxonomic scope" value="Bacteria"/>
</dbReference>
<dbReference type="ESTHER" id="halo1-d0lj21">
    <property type="family name" value="Epoxide_hydrolase"/>
</dbReference>
<dbReference type="Gene3D" id="3.40.50.1820">
    <property type="entry name" value="alpha/beta hydrolase"/>
    <property type="match status" value="1"/>
</dbReference>
<sequence length="300" mass="33723">MIPNGMVERQVALPGGTFHYLSATPPGREDAPLIVLFHGFPDHPYSFGPVMARFVEAGYRVAAPWMRGYRPSVQQGPYHIPRLARDVVEFVDALSPERPVFAVGHDWGAAALYGALADAPSRFTAAATMAVPHPQAFFQRLWRSARQLRKSWYMFFFQIRAIPERVCAHGDFSLIDRLWRMWSPGFELPPADRTILHACLRASMPAPIGYYRALLWPPGRAVELARSGPMSRSITVPVFYLHGARDGCIDPSISEGQESYFDALYERAILEHAGHFLQLEAPDLVAGYIIDWFQEFPGHA</sequence>
<evidence type="ECO:0000313" key="3">
    <source>
        <dbReference type="EMBL" id="ACY13050.1"/>
    </source>
</evidence>
<organism evidence="3 4">
    <name type="scientific">Haliangium ochraceum (strain DSM 14365 / JCM 11303 / SMP-2)</name>
    <dbReference type="NCBI Taxonomy" id="502025"/>
    <lineage>
        <taxon>Bacteria</taxon>
        <taxon>Pseudomonadati</taxon>
        <taxon>Myxococcota</taxon>
        <taxon>Polyangia</taxon>
        <taxon>Haliangiales</taxon>
        <taxon>Kofleriaceae</taxon>
        <taxon>Haliangium</taxon>
    </lineage>
</organism>
<feature type="domain" description="AB hydrolase-1" evidence="2">
    <location>
        <begin position="32"/>
        <end position="152"/>
    </location>
</feature>
<evidence type="ECO:0000256" key="1">
    <source>
        <dbReference type="ARBA" id="ARBA00022801"/>
    </source>
</evidence>
<reference evidence="3 4" key="1">
    <citation type="journal article" date="2010" name="Stand. Genomic Sci.">
        <title>Complete genome sequence of Haliangium ochraceum type strain (SMP-2).</title>
        <authorList>
            <consortium name="US DOE Joint Genome Institute (JGI-PGF)"/>
            <person name="Ivanova N."/>
            <person name="Daum C."/>
            <person name="Lang E."/>
            <person name="Abt B."/>
            <person name="Kopitz M."/>
            <person name="Saunders E."/>
            <person name="Lapidus A."/>
            <person name="Lucas S."/>
            <person name="Glavina Del Rio T."/>
            <person name="Nolan M."/>
            <person name="Tice H."/>
            <person name="Copeland A."/>
            <person name="Cheng J.F."/>
            <person name="Chen F."/>
            <person name="Bruce D."/>
            <person name="Goodwin L."/>
            <person name="Pitluck S."/>
            <person name="Mavromatis K."/>
            <person name="Pati A."/>
            <person name="Mikhailova N."/>
            <person name="Chen A."/>
            <person name="Palaniappan K."/>
            <person name="Land M."/>
            <person name="Hauser L."/>
            <person name="Chang Y.J."/>
            <person name="Jeffries C.D."/>
            <person name="Detter J.C."/>
            <person name="Brettin T."/>
            <person name="Rohde M."/>
            <person name="Goker M."/>
            <person name="Bristow J."/>
            <person name="Markowitz V."/>
            <person name="Eisen J.A."/>
            <person name="Hugenholtz P."/>
            <person name="Kyrpides N.C."/>
            <person name="Klenk H.P."/>
        </authorList>
    </citation>
    <scope>NUCLEOTIDE SEQUENCE [LARGE SCALE GENOMIC DNA]</scope>
    <source>
        <strain evidence="4">DSM 14365 / CIP 107738 / JCM 11303 / AJ 13395 / SMP-2</strain>
    </source>
</reference>
<dbReference type="Pfam" id="PF00561">
    <property type="entry name" value="Abhydrolase_1"/>
    <property type="match status" value="1"/>
</dbReference>
<accession>D0LJ21</accession>
<dbReference type="HOGENOM" id="CLU_020336_7_3_7"/>
<dbReference type="EMBL" id="CP001804">
    <property type="protein sequence ID" value="ACY13050.1"/>
    <property type="molecule type" value="Genomic_DNA"/>
</dbReference>